<evidence type="ECO:0000313" key="3">
    <source>
        <dbReference type="Proteomes" id="UP000464330"/>
    </source>
</evidence>
<dbReference type="AlphaFoldDB" id="A0A6C0QLG0"/>
<reference evidence="2 3" key="1">
    <citation type="journal article" date="2020" name="Int. J. Med. Microbiol.">
        <title>Discovery of Paenibacillus larvae ERIC V: Phenotypic and genomic comparison to genotypes ERIC I-IV reveal different inventories of virulence factors which correlate with epidemiological prevalences of American Foulbrood.</title>
        <authorList>
            <person name="Beims H."/>
            <person name="Bunk B."/>
            <person name="Erler S."/>
            <person name="Mohr K.I."/>
            <person name="Sproer C."/>
            <person name="Pradella S."/>
            <person name="Gunther G."/>
            <person name="Rohde M."/>
            <person name="von der Ohe W."/>
            <person name="Steinert M."/>
        </authorList>
    </citation>
    <scope>NUCLEOTIDE SEQUENCE [LARGE SCALE GENOMIC DNA]</scope>
    <source>
        <strain evidence="2">Eric_V</strain>
    </source>
</reference>
<keyword evidence="2" id="KW-0547">Nucleotide-binding</keyword>
<dbReference type="PANTHER" id="PTHR42788">
    <property type="entry name" value="TAURINE IMPORT ATP-BINDING PROTEIN-RELATED"/>
    <property type="match status" value="1"/>
</dbReference>
<evidence type="ECO:0000256" key="1">
    <source>
        <dbReference type="ARBA" id="ARBA00022448"/>
    </source>
</evidence>
<dbReference type="PANTHER" id="PTHR42788:SF13">
    <property type="entry name" value="ALIPHATIC SULFONATES IMPORT ATP-BINDING PROTEIN SSUB"/>
    <property type="match status" value="1"/>
</dbReference>
<dbReference type="InterPro" id="IPR050166">
    <property type="entry name" value="ABC_transporter_ATP-bind"/>
</dbReference>
<gene>
    <name evidence="2" type="ORF">ERICV_00350</name>
</gene>
<proteinExistence type="predicted"/>
<dbReference type="Gene3D" id="3.40.50.300">
    <property type="entry name" value="P-loop containing nucleotide triphosphate hydrolases"/>
    <property type="match status" value="1"/>
</dbReference>
<dbReference type="Proteomes" id="UP000464330">
    <property type="component" value="Chromosome"/>
</dbReference>
<dbReference type="InterPro" id="IPR027417">
    <property type="entry name" value="P-loop_NTPase"/>
</dbReference>
<dbReference type="EMBL" id="CP019717">
    <property type="protein sequence ID" value="QHZ49553.1"/>
    <property type="molecule type" value="Genomic_DNA"/>
</dbReference>
<protein>
    <submittedName>
        <fullName evidence="2">Putative taurine ABC transporter, ATP-binding protein</fullName>
    </submittedName>
</protein>
<dbReference type="GO" id="GO:0005524">
    <property type="term" value="F:ATP binding"/>
    <property type="evidence" value="ECO:0007669"/>
    <property type="project" value="UniProtKB-KW"/>
</dbReference>
<keyword evidence="2" id="KW-0067">ATP-binding</keyword>
<accession>A0A6C0QLG0</accession>
<dbReference type="SUPFAM" id="SSF52540">
    <property type="entry name" value="P-loop containing nucleoside triphosphate hydrolases"/>
    <property type="match status" value="1"/>
</dbReference>
<keyword evidence="1" id="KW-0813">Transport</keyword>
<name>A0A6C0QLG0_9BACL</name>
<evidence type="ECO:0000313" key="2">
    <source>
        <dbReference type="EMBL" id="QHZ49553.1"/>
    </source>
</evidence>
<organism evidence="2 3">
    <name type="scientific">Paenibacillus larvae subsp. larvae</name>
    <dbReference type="NCBI Taxonomy" id="147375"/>
    <lineage>
        <taxon>Bacteria</taxon>
        <taxon>Bacillati</taxon>
        <taxon>Bacillota</taxon>
        <taxon>Bacilli</taxon>
        <taxon>Bacillales</taxon>
        <taxon>Paenibacillaceae</taxon>
        <taxon>Paenibacillus</taxon>
    </lineage>
</organism>
<sequence>MLNMIAGLEPFEQGSIEVDGKPVTGPGSDRVVVFQDHALFPWLTVLDNVAFGLKQKGIGQKERQERAKEQILLPLDEQTRDVHPAGYDQEGVCCPGSQTPGCLRQRAPSCRTGSYACAGRRAGESHEGGSG</sequence>